<feature type="transmembrane region" description="Helical" evidence="2">
    <location>
        <begin position="460"/>
        <end position="480"/>
    </location>
</feature>
<feature type="transmembrane region" description="Helical" evidence="2">
    <location>
        <begin position="421"/>
        <end position="440"/>
    </location>
</feature>
<name>A0ABT9NF29_9ACTO</name>
<feature type="transmembrane region" description="Helical" evidence="2">
    <location>
        <begin position="133"/>
        <end position="154"/>
    </location>
</feature>
<feature type="transmembrane region" description="Helical" evidence="2">
    <location>
        <begin position="255"/>
        <end position="276"/>
    </location>
</feature>
<feature type="transmembrane region" description="Helical" evidence="2">
    <location>
        <begin position="332"/>
        <end position="352"/>
    </location>
</feature>
<dbReference type="Pfam" id="PF09913">
    <property type="entry name" value="DUF2142"/>
    <property type="match status" value="1"/>
</dbReference>
<reference evidence="3 4" key="1">
    <citation type="submission" date="2023-07" db="EMBL/GenBank/DDBJ databases">
        <title>Sequencing the genomes of 1000 actinobacteria strains.</title>
        <authorList>
            <person name="Klenk H.-P."/>
        </authorList>
    </citation>
    <scope>NUCLEOTIDE SEQUENCE [LARGE SCALE GENOMIC DNA]</scope>
    <source>
        <strain evidence="3 4">DSM 17163</strain>
    </source>
</reference>
<proteinExistence type="predicted"/>
<evidence type="ECO:0000256" key="1">
    <source>
        <dbReference type="SAM" id="MobiDB-lite"/>
    </source>
</evidence>
<keyword evidence="2" id="KW-1133">Transmembrane helix</keyword>
<gene>
    <name evidence="3" type="ORF">J2S70_000585</name>
</gene>
<accession>A0ABT9NF29</accession>
<keyword evidence="4" id="KW-1185">Reference proteome</keyword>
<dbReference type="Proteomes" id="UP001243212">
    <property type="component" value="Unassembled WGS sequence"/>
</dbReference>
<feature type="transmembrane region" description="Helical" evidence="2">
    <location>
        <begin position="12"/>
        <end position="33"/>
    </location>
</feature>
<feature type="transmembrane region" description="Helical" evidence="2">
    <location>
        <begin position="230"/>
        <end position="248"/>
    </location>
</feature>
<dbReference type="EMBL" id="JAUSQX010000001">
    <property type="protein sequence ID" value="MDP9806003.1"/>
    <property type="molecule type" value="Genomic_DNA"/>
</dbReference>
<evidence type="ECO:0008006" key="5">
    <source>
        <dbReference type="Google" id="ProtNLM"/>
    </source>
</evidence>
<feature type="transmembrane region" description="Helical" evidence="2">
    <location>
        <begin position="391"/>
        <end position="409"/>
    </location>
</feature>
<feature type="transmembrane region" description="Helical" evidence="2">
    <location>
        <begin position="161"/>
        <end position="179"/>
    </location>
</feature>
<protein>
    <recommendedName>
        <fullName evidence="5">DUF2142 domain-containing protein</fullName>
    </recommendedName>
</protein>
<evidence type="ECO:0000313" key="3">
    <source>
        <dbReference type="EMBL" id="MDP9806003.1"/>
    </source>
</evidence>
<feature type="compositionally biased region" description="Basic and acidic residues" evidence="1">
    <location>
        <begin position="543"/>
        <end position="555"/>
    </location>
</feature>
<sequence length="555" mass="60298">MDTEVTTSKVRGVLDVVLPPLLLFFTLVIWGYAVAPFGEPDSDYHLASIYCSGGENGMCEPGSTPTTRLVREDATQTMCFGQEETENDPCRLRSVNSGQLVETDRGNFSEQYPQLFYTTAALALDAETSESFYSIRTLNSALVSFGLGLLAAVLPLARRRALWMTVSATVVPLGLFIIASINPTSWTVFGPLFIYFAVVGVFETAGWRRYVLAALALTALLFVGGARYDAGAYCLLALFLAVFVTVKFDRRGTTIELTILGLLGVTGIFALFAGVLDSVPGLESLSAMIDTLVTGGDGNVGRRNIVDNTLTVPYIWLGAFGTWPLGWFDVPIPWSVPALTIFVFCGLVFSSLRQIYWRTAIASISVLAVLIFVPVYILFDRGMAVGEWFQPRYVLALLVLFLGILIIHANLELTRSQRITITISLAVAQLIALRAVALRYRFGTAYTNELGVTQQWHPMMYALAGGVTFAIFVGYVWLFLERSGNSTAVPAAASLVATGPLTGDPHNVTDNSPARSAIGYSKQTANTHIEPNDSGIKPAHSAAHRDRLGDHVTEK</sequence>
<feature type="region of interest" description="Disordered" evidence="1">
    <location>
        <begin position="527"/>
        <end position="555"/>
    </location>
</feature>
<dbReference type="InterPro" id="IPR018674">
    <property type="entry name" value="DUF2142_membrane"/>
</dbReference>
<evidence type="ECO:0000313" key="4">
    <source>
        <dbReference type="Proteomes" id="UP001243212"/>
    </source>
</evidence>
<feature type="transmembrane region" description="Helical" evidence="2">
    <location>
        <begin position="207"/>
        <end position="224"/>
    </location>
</feature>
<evidence type="ECO:0000256" key="2">
    <source>
        <dbReference type="SAM" id="Phobius"/>
    </source>
</evidence>
<dbReference type="RefSeq" id="WP_307682250.1">
    <property type="nucleotide sequence ID" value="NZ_JAUSQX010000001.1"/>
</dbReference>
<organism evidence="3 4">
    <name type="scientific">Trueperella bonasi</name>
    <dbReference type="NCBI Taxonomy" id="312286"/>
    <lineage>
        <taxon>Bacteria</taxon>
        <taxon>Bacillati</taxon>
        <taxon>Actinomycetota</taxon>
        <taxon>Actinomycetes</taxon>
        <taxon>Actinomycetales</taxon>
        <taxon>Actinomycetaceae</taxon>
        <taxon>Trueperella</taxon>
    </lineage>
</organism>
<keyword evidence="2" id="KW-0472">Membrane</keyword>
<comment type="caution">
    <text evidence="3">The sequence shown here is derived from an EMBL/GenBank/DDBJ whole genome shotgun (WGS) entry which is preliminary data.</text>
</comment>
<feature type="transmembrane region" description="Helical" evidence="2">
    <location>
        <begin position="359"/>
        <end position="379"/>
    </location>
</feature>
<feature type="transmembrane region" description="Helical" evidence="2">
    <location>
        <begin position="185"/>
        <end position="202"/>
    </location>
</feature>
<keyword evidence="2" id="KW-0812">Transmembrane</keyword>